<dbReference type="PIRSF" id="PIRSF009141">
    <property type="entry name" value="UCP009141"/>
    <property type="match status" value="1"/>
</dbReference>
<dbReference type="InterPro" id="IPR008535">
    <property type="entry name" value="DUF817"/>
</dbReference>
<reference evidence="2" key="2">
    <citation type="submission" date="2023-01" db="EMBL/GenBank/DDBJ databases">
        <title>Draft genome sequence of Algimonas porphyrae strain NBRC 108216.</title>
        <authorList>
            <person name="Sun Q."/>
            <person name="Mori K."/>
        </authorList>
    </citation>
    <scope>NUCLEOTIDE SEQUENCE</scope>
    <source>
        <strain evidence="2">NBRC 108216</strain>
    </source>
</reference>
<feature type="transmembrane region" description="Helical" evidence="1">
    <location>
        <begin position="113"/>
        <end position="131"/>
    </location>
</feature>
<dbReference type="Proteomes" id="UP001161390">
    <property type="component" value="Unassembled WGS sequence"/>
</dbReference>
<reference evidence="2" key="1">
    <citation type="journal article" date="2014" name="Int. J. Syst. Evol. Microbiol.">
        <title>Complete genome of a new Firmicutes species belonging to the dominant human colonic microbiota ('Ruminococcus bicirculans') reveals two chromosomes and a selective capacity to utilize plant glucans.</title>
        <authorList>
            <consortium name="NISC Comparative Sequencing Program"/>
            <person name="Wegmann U."/>
            <person name="Louis P."/>
            <person name="Goesmann A."/>
            <person name="Henrissat B."/>
            <person name="Duncan S.H."/>
            <person name="Flint H.J."/>
        </authorList>
    </citation>
    <scope>NUCLEOTIDE SEQUENCE</scope>
    <source>
        <strain evidence="2">NBRC 108216</strain>
    </source>
</reference>
<sequence>MLVLLLATFLFYPDAAALYRYDFITLCAVAIQAAMLAMKLEIWEEVQVILVFHVVGTVMELFKTQVGSWVYPEPPLLRIMDVPLFTGFMYGCFGSYIARVWRIFDFRFTRFPPLWAQLILAMAVYVNFFTHHYVVDIRYGLFAVAALLYGPCLIHFRTDQTHRSMPLLLGLILVALFIWLAENIATFARAWTYPGQEAGWEMVSLSKFGSWFLLMIISFVLVGTVNRRRQTSPATAETASPGPQRRV</sequence>
<feature type="transmembrane region" description="Helical" evidence="1">
    <location>
        <begin position="208"/>
        <end position="225"/>
    </location>
</feature>
<keyword evidence="3" id="KW-1185">Reference proteome</keyword>
<feature type="transmembrane region" description="Helical" evidence="1">
    <location>
        <begin position="168"/>
        <end position="188"/>
    </location>
</feature>
<name>A0ABQ5V1G1_9PROT</name>
<feature type="transmembrane region" description="Helical" evidence="1">
    <location>
        <begin position="23"/>
        <end position="42"/>
    </location>
</feature>
<proteinExistence type="predicted"/>
<keyword evidence="1" id="KW-0472">Membrane</keyword>
<evidence type="ECO:0000313" key="3">
    <source>
        <dbReference type="Proteomes" id="UP001161390"/>
    </source>
</evidence>
<accession>A0ABQ5V1G1</accession>
<keyword evidence="1" id="KW-1133">Transmembrane helix</keyword>
<comment type="caution">
    <text evidence="2">The sequence shown here is derived from an EMBL/GenBank/DDBJ whole genome shotgun (WGS) entry which is preliminary data.</text>
</comment>
<dbReference type="EMBL" id="BSNJ01000002">
    <property type="protein sequence ID" value="GLQ20077.1"/>
    <property type="molecule type" value="Genomic_DNA"/>
</dbReference>
<evidence type="ECO:0008006" key="4">
    <source>
        <dbReference type="Google" id="ProtNLM"/>
    </source>
</evidence>
<gene>
    <name evidence="2" type="ORF">GCM10007854_10320</name>
</gene>
<organism evidence="2 3">
    <name type="scientific">Algimonas porphyrae</name>
    <dbReference type="NCBI Taxonomy" id="1128113"/>
    <lineage>
        <taxon>Bacteria</taxon>
        <taxon>Pseudomonadati</taxon>
        <taxon>Pseudomonadota</taxon>
        <taxon>Alphaproteobacteria</taxon>
        <taxon>Maricaulales</taxon>
        <taxon>Robiginitomaculaceae</taxon>
        <taxon>Algimonas</taxon>
    </lineage>
</organism>
<evidence type="ECO:0000256" key="1">
    <source>
        <dbReference type="SAM" id="Phobius"/>
    </source>
</evidence>
<protein>
    <recommendedName>
        <fullName evidence="4">DUF817 domain-containing protein</fullName>
    </recommendedName>
</protein>
<feature type="transmembrane region" description="Helical" evidence="1">
    <location>
        <begin position="82"/>
        <end position="101"/>
    </location>
</feature>
<feature type="transmembrane region" description="Helical" evidence="1">
    <location>
        <begin position="137"/>
        <end position="156"/>
    </location>
</feature>
<keyword evidence="1" id="KW-0812">Transmembrane</keyword>
<dbReference type="Pfam" id="PF05675">
    <property type="entry name" value="DUF817"/>
    <property type="match status" value="1"/>
</dbReference>
<evidence type="ECO:0000313" key="2">
    <source>
        <dbReference type="EMBL" id="GLQ20077.1"/>
    </source>
</evidence>
<feature type="transmembrane region" description="Helical" evidence="1">
    <location>
        <begin position="49"/>
        <end position="70"/>
    </location>
</feature>